<accession>A0A7M7Q5K7</accession>
<reference evidence="8" key="1">
    <citation type="submission" date="2021-01" db="UniProtKB">
        <authorList>
            <consortium name="EnsemblMetazoa"/>
        </authorList>
    </citation>
    <scope>IDENTIFICATION</scope>
</reference>
<dbReference type="SMART" id="SM00355">
    <property type="entry name" value="ZnF_C2H2"/>
    <property type="match status" value="10"/>
</dbReference>
<dbReference type="Pfam" id="PF13912">
    <property type="entry name" value="zf-C2H2_6"/>
    <property type="match status" value="2"/>
</dbReference>
<dbReference type="GO" id="GO:0008270">
    <property type="term" value="F:zinc ion binding"/>
    <property type="evidence" value="ECO:0007669"/>
    <property type="project" value="UniProtKB-KW"/>
</dbReference>
<dbReference type="Proteomes" id="UP000002358">
    <property type="component" value="Chromosome 3"/>
</dbReference>
<feature type="domain" description="C2H2-type" evidence="7">
    <location>
        <begin position="251"/>
        <end position="278"/>
    </location>
</feature>
<evidence type="ECO:0000256" key="5">
    <source>
        <dbReference type="PROSITE-ProRule" id="PRU00042"/>
    </source>
</evidence>
<dbReference type="GeneID" id="100678926"/>
<dbReference type="InterPro" id="IPR013087">
    <property type="entry name" value="Znf_C2H2_type"/>
</dbReference>
<feature type="domain" description="C2H2-type" evidence="7">
    <location>
        <begin position="306"/>
        <end position="334"/>
    </location>
</feature>
<dbReference type="PANTHER" id="PTHR24409:SF295">
    <property type="entry name" value="AZ2-RELATED"/>
    <property type="match status" value="1"/>
</dbReference>
<feature type="domain" description="C2H2-type" evidence="7">
    <location>
        <begin position="223"/>
        <end position="250"/>
    </location>
</feature>
<dbReference type="EnsemblMetazoa" id="XM_031926150">
    <property type="protein sequence ID" value="XP_031782010"/>
    <property type="gene ID" value="LOC100678926"/>
</dbReference>
<dbReference type="SUPFAM" id="SSF57667">
    <property type="entry name" value="beta-beta-alpha zinc fingers"/>
    <property type="match status" value="4"/>
</dbReference>
<dbReference type="InParanoid" id="A0A7M7Q5K7"/>
<dbReference type="Gene3D" id="3.30.160.60">
    <property type="entry name" value="Classic Zinc Finger"/>
    <property type="match status" value="5"/>
</dbReference>
<evidence type="ECO:0000256" key="2">
    <source>
        <dbReference type="ARBA" id="ARBA00022737"/>
    </source>
</evidence>
<dbReference type="PROSITE" id="PS50157">
    <property type="entry name" value="ZINC_FINGER_C2H2_2"/>
    <property type="match status" value="7"/>
</dbReference>
<organism evidence="8 9">
    <name type="scientific">Nasonia vitripennis</name>
    <name type="common">Parasitic wasp</name>
    <dbReference type="NCBI Taxonomy" id="7425"/>
    <lineage>
        <taxon>Eukaryota</taxon>
        <taxon>Metazoa</taxon>
        <taxon>Ecdysozoa</taxon>
        <taxon>Arthropoda</taxon>
        <taxon>Hexapoda</taxon>
        <taxon>Insecta</taxon>
        <taxon>Pterygota</taxon>
        <taxon>Neoptera</taxon>
        <taxon>Endopterygota</taxon>
        <taxon>Hymenoptera</taxon>
        <taxon>Apocrita</taxon>
        <taxon>Proctotrupomorpha</taxon>
        <taxon>Chalcidoidea</taxon>
        <taxon>Pteromalidae</taxon>
        <taxon>Pteromalinae</taxon>
        <taxon>Nasonia</taxon>
    </lineage>
</organism>
<evidence type="ECO:0000313" key="9">
    <source>
        <dbReference type="Proteomes" id="UP000002358"/>
    </source>
</evidence>
<feature type="domain" description="C2H2-type" evidence="7">
    <location>
        <begin position="164"/>
        <end position="192"/>
    </location>
</feature>
<dbReference type="RefSeq" id="XP_031782009.1">
    <property type="nucleotide sequence ID" value="XM_031926149.2"/>
</dbReference>
<evidence type="ECO:0000256" key="3">
    <source>
        <dbReference type="ARBA" id="ARBA00022771"/>
    </source>
</evidence>
<dbReference type="Pfam" id="PF00096">
    <property type="entry name" value="zf-C2H2"/>
    <property type="match status" value="4"/>
</dbReference>
<keyword evidence="3 5" id="KW-0863">Zinc-finger</keyword>
<dbReference type="SMR" id="A0A7M7Q5K7"/>
<dbReference type="RefSeq" id="XP_031782010.1">
    <property type="nucleotide sequence ID" value="XM_031926150.2"/>
</dbReference>
<feature type="compositionally biased region" description="Polar residues" evidence="6">
    <location>
        <begin position="1"/>
        <end position="14"/>
    </location>
</feature>
<evidence type="ECO:0000313" key="8">
    <source>
        <dbReference type="EnsemblMetazoa" id="XP_031782011"/>
    </source>
</evidence>
<evidence type="ECO:0000256" key="4">
    <source>
        <dbReference type="ARBA" id="ARBA00022833"/>
    </source>
</evidence>
<dbReference type="PANTHER" id="PTHR24409">
    <property type="entry name" value="ZINC FINGER PROTEIN 142"/>
    <property type="match status" value="1"/>
</dbReference>
<feature type="domain" description="C2H2-type" evidence="7">
    <location>
        <begin position="334"/>
        <end position="361"/>
    </location>
</feature>
<dbReference type="EnsemblMetazoa" id="XM_031926151">
    <property type="protein sequence ID" value="XP_031782011"/>
    <property type="gene ID" value="LOC100678926"/>
</dbReference>
<feature type="compositionally biased region" description="Basic residues" evidence="6">
    <location>
        <begin position="15"/>
        <end position="39"/>
    </location>
</feature>
<dbReference type="GO" id="GO:0000977">
    <property type="term" value="F:RNA polymerase II transcription regulatory region sequence-specific DNA binding"/>
    <property type="evidence" value="ECO:0007669"/>
    <property type="project" value="TreeGrafter"/>
</dbReference>
<dbReference type="FunFam" id="3.30.160.60:FF:000630">
    <property type="entry name" value="Zinc finger protein 180"/>
    <property type="match status" value="1"/>
</dbReference>
<feature type="region of interest" description="Disordered" evidence="6">
    <location>
        <begin position="1"/>
        <end position="91"/>
    </location>
</feature>
<evidence type="ECO:0000256" key="1">
    <source>
        <dbReference type="ARBA" id="ARBA00022723"/>
    </source>
</evidence>
<evidence type="ECO:0000256" key="6">
    <source>
        <dbReference type="SAM" id="MobiDB-lite"/>
    </source>
</evidence>
<feature type="domain" description="C2H2-type" evidence="7">
    <location>
        <begin position="362"/>
        <end position="389"/>
    </location>
</feature>
<sequence length="478" mass="55178">METNGELVAQTSSPVKKKRRKAKRISYKTKRAGKRVARAKKVEDDEEPAKEAAAAEPVESEEHSESLMSENDNPVTSPPRKEPATNKGKREILTQRVNDLISEEERKQIESHYYVDLSFVDKKKVKKSIIMDGNVYRCTLCQTAYPRLDKCQVHVWRHYNMLPYVCYACDFKTLTVTSIRGHIRKFHLKLKPFKCDQCDKSYAVAGLLKEHMITHENASSLTYRCNYCDFSCLNKRVLASHMTKHKSEKDVLCDICGRGFYTTKKMREHRNTHEESNAIKCDICQAYVSSEKALRRHHAKVHMQDYICSTCNKKFTTRKALHNHVYQVHSEGRHACQLCKKVYKNSSMLQDHILKHQGIRKYKCQVCGKAFAQRTHVTTHMAVHDNRRHECPGCHKGFNRLDNMKAHTKNCAPFLANPELAKLLATRKYRSERNKKQNKPADSQPILDTSEAVNITIKVEPTLDPDINIKVESEDESN</sequence>
<keyword evidence="1" id="KW-0479">Metal-binding</keyword>
<keyword evidence="2" id="KW-0677">Repeat</keyword>
<dbReference type="PROSITE" id="PS00028">
    <property type="entry name" value="ZINC_FINGER_C2H2_1"/>
    <property type="match status" value="6"/>
</dbReference>
<name>A0A7M7Q5K7_NASVI</name>
<dbReference type="RefSeq" id="XP_031782011.1">
    <property type="nucleotide sequence ID" value="XM_031926151.2"/>
</dbReference>
<keyword evidence="9" id="KW-1185">Reference proteome</keyword>
<dbReference type="GO" id="GO:0005634">
    <property type="term" value="C:nucleus"/>
    <property type="evidence" value="ECO:0007669"/>
    <property type="project" value="TreeGrafter"/>
</dbReference>
<dbReference type="KEGG" id="nvi:100678926"/>
<feature type="domain" description="C2H2-type" evidence="7">
    <location>
        <begin position="193"/>
        <end position="220"/>
    </location>
</feature>
<dbReference type="EnsemblMetazoa" id="XM_031926149">
    <property type="protein sequence ID" value="XP_031782009"/>
    <property type="gene ID" value="LOC100678926"/>
</dbReference>
<evidence type="ECO:0000259" key="7">
    <source>
        <dbReference type="PROSITE" id="PS50157"/>
    </source>
</evidence>
<dbReference type="FunFam" id="3.30.160.60:FF:000340">
    <property type="entry name" value="zinc finger protein 473 isoform X1"/>
    <property type="match status" value="1"/>
</dbReference>
<keyword evidence="4" id="KW-0862">Zinc</keyword>
<feature type="compositionally biased region" description="Basic and acidic residues" evidence="6">
    <location>
        <begin position="79"/>
        <end position="91"/>
    </location>
</feature>
<dbReference type="OrthoDB" id="6077919at2759"/>
<protein>
    <recommendedName>
        <fullName evidence="7">C2H2-type domain-containing protein</fullName>
    </recommendedName>
</protein>
<proteinExistence type="predicted"/>
<dbReference type="AlphaFoldDB" id="A0A7M7Q5K7"/>
<dbReference type="GO" id="GO:0000981">
    <property type="term" value="F:DNA-binding transcription factor activity, RNA polymerase II-specific"/>
    <property type="evidence" value="ECO:0007669"/>
    <property type="project" value="TreeGrafter"/>
</dbReference>
<dbReference type="InterPro" id="IPR036236">
    <property type="entry name" value="Znf_C2H2_sf"/>
</dbReference>